<evidence type="ECO:0000313" key="2">
    <source>
        <dbReference type="Proteomes" id="UP000831290"/>
    </source>
</evidence>
<protein>
    <recommendedName>
        <fullName evidence="3">Peptidase E</fullName>
    </recommendedName>
</protein>
<dbReference type="RefSeq" id="WP_255844507.1">
    <property type="nucleotide sequence ID" value="NZ_CP094358.1"/>
</dbReference>
<dbReference type="Proteomes" id="UP000831290">
    <property type="component" value="Chromosome"/>
</dbReference>
<gene>
    <name evidence="1" type="ORF">MQE35_03435</name>
</gene>
<dbReference type="Pfam" id="PF20420">
    <property type="entry name" value="DUF6702"/>
    <property type="match status" value="1"/>
</dbReference>
<name>A0A9E6ZT37_9FLAO</name>
<evidence type="ECO:0008006" key="3">
    <source>
        <dbReference type="Google" id="ProtNLM"/>
    </source>
</evidence>
<evidence type="ECO:0000313" key="1">
    <source>
        <dbReference type="EMBL" id="UOB18348.1"/>
    </source>
</evidence>
<accession>A0A9E6ZT37</accession>
<keyword evidence="2" id="KW-1185">Reference proteome</keyword>
<sequence length="167" mass="20069">MLLKKSLVLLIFPLFAFVNMHKFYLSATEINYSDKDKTLQIISRYFIDDFENVLKERYGIIPNLNTNKEMENLDFYVKKYLDDRFSIMINDKDLQLNYLGKEYDNDVIKIYFESEKINLKKIRNIRIKNSSLFEKFDNQQNIIHVDINGKKKSFNLYEGSEDAMLRF</sequence>
<organism evidence="1 2">
    <name type="scientific">Abyssalbus ytuae</name>
    <dbReference type="NCBI Taxonomy" id="2926907"/>
    <lineage>
        <taxon>Bacteria</taxon>
        <taxon>Pseudomonadati</taxon>
        <taxon>Bacteroidota</taxon>
        <taxon>Flavobacteriia</taxon>
        <taxon>Flavobacteriales</taxon>
        <taxon>Flavobacteriaceae</taxon>
        <taxon>Abyssalbus</taxon>
    </lineage>
</organism>
<proteinExistence type="predicted"/>
<reference evidence="1" key="1">
    <citation type="submission" date="2022-03" db="EMBL/GenBank/DDBJ databases">
        <title>Description of Abyssus ytuae gen. nov., sp. nov., a novel member of the family Flavobacteriaceae isolated from the sediment of Mariana Trench.</title>
        <authorList>
            <person name="Zhang J."/>
            <person name="Xu X."/>
        </authorList>
    </citation>
    <scope>NUCLEOTIDE SEQUENCE</scope>
    <source>
        <strain evidence="1">MT3330</strain>
    </source>
</reference>
<dbReference type="InterPro" id="IPR046525">
    <property type="entry name" value="DUF6702"/>
</dbReference>
<dbReference type="EMBL" id="CP094358">
    <property type="protein sequence ID" value="UOB18348.1"/>
    <property type="molecule type" value="Genomic_DNA"/>
</dbReference>
<dbReference type="KEGG" id="fbm:MQE35_03435"/>
<dbReference type="AlphaFoldDB" id="A0A9E6ZT37"/>